<accession>A0A9Q1JPA6</accession>
<feature type="region of interest" description="Disordered" evidence="1">
    <location>
        <begin position="41"/>
        <end position="69"/>
    </location>
</feature>
<proteinExistence type="predicted"/>
<feature type="compositionally biased region" description="Low complexity" evidence="1">
    <location>
        <begin position="259"/>
        <end position="280"/>
    </location>
</feature>
<sequence>MEADDGSSGLATAPIAPQAISSHYSSLGEFFRGSDLVESVTDVDDNNNNNNNENIINDDNNDDNLNNRRPISRVTLGDVLDIDKKKPVHSNPFFRSKLKPGTRFFCNPRPLLSKLSLNNKKPTPPQNNPFFHNPQTGTLGVVLNGDKKPSNFCSPWPISKMTINNVFNRNKKPSPPNNPSQPVSKLALGVVFDSNKKPAPTPTAKKHFLRSLLANIRNNGLKVQSGLNKKSWKSSNLCRRLNQDDPFHYVSNSIQNENQNQNQNQNQDQNQDQDMNMDQNSLTNSTGSDYSPRRSDTLETEYTLVTESNHDDVAFKEVDGEWSIENSGSFDSPMDAVVRKEKTQKKFSRELFVMCN</sequence>
<evidence type="ECO:0000313" key="3">
    <source>
        <dbReference type="Proteomes" id="UP001153076"/>
    </source>
</evidence>
<organism evidence="2 3">
    <name type="scientific">Carnegiea gigantea</name>
    <dbReference type="NCBI Taxonomy" id="171969"/>
    <lineage>
        <taxon>Eukaryota</taxon>
        <taxon>Viridiplantae</taxon>
        <taxon>Streptophyta</taxon>
        <taxon>Embryophyta</taxon>
        <taxon>Tracheophyta</taxon>
        <taxon>Spermatophyta</taxon>
        <taxon>Magnoliopsida</taxon>
        <taxon>eudicotyledons</taxon>
        <taxon>Gunneridae</taxon>
        <taxon>Pentapetalae</taxon>
        <taxon>Caryophyllales</taxon>
        <taxon>Cactineae</taxon>
        <taxon>Cactaceae</taxon>
        <taxon>Cactoideae</taxon>
        <taxon>Echinocereeae</taxon>
        <taxon>Carnegiea</taxon>
    </lineage>
</organism>
<feature type="region of interest" description="Disordered" evidence="1">
    <location>
        <begin position="259"/>
        <end position="295"/>
    </location>
</feature>
<evidence type="ECO:0000256" key="1">
    <source>
        <dbReference type="SAM" id="MobiDB-lite"/>
    </source>
</evidence>
<dbReference type="AlphaFoldDB" id="A0A9Q1JPA6"/>
<dbReference type="EMBL" id="JAKOGI010001000">
    <property type="protein sequence ID" value="KAJ8428514.1"/>
    <property type="molecule type" value="Genomic_DNA"/>
</dbReference>
<gene>
    <name evidence="2" type="ORF">Cgig2_029967</name>
</gene>
<name>A0A9Q1JPA6_9CARY</name>
<evidence type="ECO:0000313" key="2">
    <source>
        <dbReference type="EMBL" id="KAJ8428514.1"/>
    </source>
</evidence>
<feature type="compositionally biased region" description="Low complexity" evidence="1">
    <location>
        <begin position="46"/>
        <end position="58"/>
    </location>
</feature>
<reference evidence="2" key="1">
    <citation type="submission" date="2022-04" db="EMBL/GenBank/DDBJ databases">
        <title>Carnegiea gigantea Genome sequencing and assembly v2.</title>
        <authorList>
            <person name="Copetti D."/>
            <person name="Sanderson M.J."/>
            <person name="Burquez A."/>
            <person name="Wojciechowski M.F."/>
        </authorList>
    </citation>
    <scope>NUCLEOTIDE SEQUENCE</scope>
    <source>
        <strain evidence="2">SGP5-SGP5p</strain>
        <tissue evidence="2">Aerial part</tissue>
    </source>
</reference>
<keyword evidence="3" id="KW-1185">Reference proteome</keyword>
<protein>
    <submittedName>
        <fullName evidence="2">Uncharacterized protein</fullName>
    </submittedName>
</protein>
<comment type="caution">
    <text evidence="2">The sequence shown here is derived from an EMBL/GenBank/DDBJ whole genome shotgun (WGS) entry which is preliminary data.</text>
</comment>
<dbReference type="Proteomes" id="UP001153076">
    <property type="component" value="Unassembled WGS sequence"/>
</dbReference>